<accession>A0A642UN10</accession>
<evidence type="ECO:0000313" key="2">
    <source>
        <dbReference type="Proteomes" id="UP000761534"/>
    </source>
</evidence>
<sequence length="315" mass="36694">MSTLRESVLQGLLEPQSSPLESFDREDVVEDERRQQLVRRLEHLKCLKTYWQEQVDRVSNANDDKTVDIQDQIESLLQSNDESVAEGNTIESTININNRELINRFTTLPDRTDGELTAMFHHLQFDETVNTKTVSRDVVLNEFNGCCREPSGKVLFEFHVWLYISPYKESVHGIRAEVSPWTRRELNELISRACKSKDILLLMHGLAQYADMALRRLRVFQKLSKNYTLSDELWKRSPNVVFEPTNHIQMILRWPIIVDNQGECISIPTIELNPPAELLEHDKTGVFTNYKRIFHHILQLKGVYKATLIIYDLIS</sequence>
<dbReference type="AlphaFoldDB" id="A0A642UN10"/>
<dbReference type="EMBL" id="SWFS01000474">
    <property type="protein sequence ID" value="KAA8902053.1"/>
    <property type="molecule type" value="Genomic_DNA"/>
</dbReference>
<comment type="caution">
    <text evidence="1">The sequence shown here is derived from an EMBL/GenBank/DDBJ whole genome shotgun (WGS) entry which is preliminary data.</text>
</comment>
<dbReference type="GO" id="GO:0005634">
    <property type="term" value="C:nucleus"/>
    <property type="evidence" value="ECO:0007669"/>
    <property type="project" value="TreeGrafter"/>
</dbReference>
<keyword evidence="2" id="KW-1185">Reference proteome</keyword>
<dbReference type="PANTHER" id="PTHR28577">
    <property type="entry name" value="CENTROMERE PROTEIN P"/>
    <property type="match status" value="1"/>
</dbReference>
<dbReference type="GO" id="GO:0034080">
    <property type="term" value="P:CENP-A containing chromatin assembly"/>
    <property type="evidence" value="ECO:0007669"/>
    <property type="project" value="InterPro"/>
</dbReference>
<dbReference type="GO" id="GO:0000775">
    <property type="term" value="C:chromosome, centromeric region"/>
    <property type="evidence" value="ECO:0007669"/>
    <property type="project" value="InterPro"/>
</dbReference>
<protein>
    <submittedName>
        <fullName evidence="1">Uncharacterized protein</fullName>
    </submittedName>
</protein>
<evidence type="ECO:0000313" key="1">
    <source>
        <dbReference type="EMBL" id="KAA8902053.1"/>
    </source>
</evidence>
<dbReference type="Pfam" id="PF13096">
    <property type="entry name" value="CENP-P"/>
    <property type="match status" value="1"/>
</dbReference>
<dbReference type="VEuPathDB" id="FungiDB:TRICI_005952"/>
<dbReference type="PANTHER" id="PTHR28577:SF1">
    <property type="entry name" value="CENTROMERE PROTEIN P"/>
    <property type="match status" value="1"/>
</dbReference>
<proteinExistence type="predicted"/>
<name>A0A642UN10_9ASCO</name>
<organism evidence="1 2">
    <name type="scientific">Trichomonascus ciferrii</name>
    <dbReference type="NCBI Taxonomy" id="44093"/>
    <lineage>
        <taxon>Eukaryota</taxon>
        <taxon>Fungi</taxon>
        <taxon>Dikarya</taxon>
        <taxon>Ascomycota</taxon>
        <taxon>Saccharomycotina</taxon>
        <taxon>Dipodascomycetes</taxon>
        <taxon>Dipodascales</taxon>
        <taxon>Trichomonascaceae</taxon>
        <taxon>Trichomonascus</taxon>
        <taxon>Trichomonascus ciferrii complex</taxon>
    </lineage>
</organism>
<dbReference type="Proteomes" id="UP000761534">
    <property type="component" value="Unassembled WGS sequence"/>
</dbReference>
<gene>
    <name evidence="1" type="ORF">TRICI_005952</name>
</gene>
<reference evidence="1" key="1">
    <citation type="journal article" date="2019" name="G3 (Bethesda)">
        <title>Genome Assemblies of Two Rare Opportunistic Yeast Pathogens: Diutina rugosa (syn. Candida rugosa) and Trichomonascus ciferrii (syn. Candida ciferrii).</title>
        <authorList>
            <person name="Mixao V."/>
            <person name="Saus E."/>
            <person name="Hansen A.P."/>
            <person name="Lass-Florl C."/>
            <person name="Gabaldon T."/>
        </authorList>
    </citation>
    <scope>NUCLEOTIDE SEQUENCE</scope>
    <source>
        <strain evidence="1">CBS 4856</strain>
    </source>
</reference>
<dbReference type="InterPro" id="IPR027801">
    <property type="entry name" value="CENP-P"/>
</dbReference>